<evidence type="ECO:0000313" key="2">
    <source>
        <dbReference type="Proteomes" id="UP001214250"/>
    </source>
</evidence>
<dbReference type="RefSeq" id="WP_274153461.1">
    <property type="nucleotide sequence ID" value="NZ_CP117812.1"/>
</dbReference>
<proteinExistence type="predicted"/>
<sequence length="80" mass="9176">MTGCYIIEFDGIEGNEELIWRTYTTLTQVESAFCSMKTDLGTRPVYHQGAERTKAHLFLSILAYHLLANIEHRLLLAEMV</sequence>
<accession>A0ABY7VZF4</accession>
<keyword evidence="2" id="KW-1185">Reference proteome</keyword>
<gene>
    <name evidence="1" type="ORF">PQO03_12155</name>
</gene>
<name>A0ABY7VZF4_9BACT</name>
<dbReference type="Proteomes" id="UP001214250">
    <property type="component" value="Chromosome 2"/>
</dbReference>
<reference evidence="1 2" key="1">
    <citation type="submission" date="2023-02" db="EMBL/GenBank/DDBJ databases">
        <title>Genome sequence of Lentisphaera profundi SAORIC-696.</title>
        <authorList>
            <person name="Kim e."/>
            <person name="Cho J.-C."/>
            <person name="Choi A."/>
            <person name="Kang I."/>
        </authorList>
    </citation>
    <scope>NUCLEOTIDE SEQUENCE [LARGE SCALE GENOMIC DNA]</scope>
    <source>
        <strain evidence="1 2">SAORIC-696</strain>
    </source>
</reference>
<dbReference type="EMBL" id="CP117812">
    <property type="protein sequence ID" value="WDE98590.1"/>
    <property type="molecule type" value="Genomic_DNA"/>
</dbReference>
<protein>
    <recommendedName>
        <fullName evidence="3">Transposase IS4-like domain-containing protein</fullName>
    </recommendedName>
</protein>
<organism evidence="1 2">
    <name type="scientific">Lentisphaera profundi</name>
    <dbReference type="NCBI Taxonomy" id="1658616"/>
    <lineage>
        <taxon>Bacteria</taxon>
        <taxon>Pseudomonadati</taxon>
        <taxon>Lentisphaerota</taxon>
        <taxon>Lentisphaeria</taxon>
        <taxon>Lentisphaerales</taxon>
        <taxon>Lentisphaeraceae</taxon>
        <taxon>Lentisphaera</taxon>
    </lineage>
</organism>
<evidence type="ECO:0000313" key="1">
    <source>
        <dbReference type="EMBL" id="WDE98590.1"/>
    </source>
</evidence>
<evidence type="ECO:0008006" key="3">
    <source>
        <dbReference type="Google" id="ProtNLM"/>
    </source>
</evidence>